<dbReference type="EMBL" id="QFVR01000001">
    <property type="protein sequence ID" value="PWI26818.1"/>
    <property type="molecule type" value="Genomic_DNA"/>
</dbReference>
<dbReference type="GO" id="GO:0043093">
    <property type="term" value="P:FtsZ-dependent cytokinesis"/>
    <property type="evidence" value="ECO:0007669"/>
    <property type="project" value="UniProtKB-UniRule"/>
</dbReference>
<dbReference type="AlphaFoldDB" id="A0A2U3AQJ1"/>
<comment type="subcellular location">
    <subcellularLocation>
        <location evidence="8">Cell membrane</location>
        <topology evidence="8">Single-pass type II membrane protein</topology>
    </subcellularLocation>
    <subcellularLocation>
        <location evidence="1">Membrane</location>
    </subcellularLocation>
    <text evidence="8">Localizes to the division septum.</text>
</comment>
<dbReference type="InterPro" id="IPR034746">
    <property type="entry name" value="POTRA"/>
</dbReference>
<evidence type="ECO:0000256" key="2">
    <source>
        <dbReference type="ARBA" id="ARBA00022475"/>
    </source>
</evidence>
<dbReference type="Gene3D" id="3.10.20.310">
    <property type="entry name" value="membrane protein fhac"/>
    <property type="match status" value="1"/>
</dbReference>
<dbReference type="Proteomes" id="UP000245938">
    <property type="component" value="Unassembled WGS sequence"/>
</dbReference>
<dbReference type="Pfam" id="PF08478">
    <property type="entry name" value="POTRA_1"/>
    <property type="match status" value="1"/>
</dbReference>
<keyword evidence="5 8" id="KW-1133">Transmembrane helix</keyword>
<keyword evidence="2 8" id="KW-1003">Cell membrane</keyword>
<dbReference type="Gene3D" id="3.40.50.10960">
    <property type="match status" value="1"/>
</dbReference>
<evidence type="ECO:0000256" key="4">
    <source>
        <dbReference type="ARBA" id="ARBA00022692"/>
    </source>
</evidence>
<accession>A0A2U3AQJ1</accession>
<keyword evidence="11" id="KW-1185">Reference proteome</keyword>
<comment type="caution">
    <text evidence="10">The sequence shown here is derived from an EMBL/GenBank/DDBJ whole genome shotgun (WGS) entry which is preliminary data.</text>
</comment>
<comment type="function">
    <text evidence="8">Cell division protein that may be involved in stabilizing or promoting the assembly of the division complex.</text>
</comment>
<evidence type="ECO:0000256" key="5">
    <source>
        <dbReference type="ARBA" id="ARBA00022989"/>
    </source>
</evidence>
<dbReference type="PANTHER" id="PTHR37820">
    <property type="entry name" value="CELL DIVISION PROTEIN DIVIB"/>
    <property type="match status" value="1"/>
</dbReference>
<proteinExistence type="inferred from homology"/>
<evidence type="ECO:0000259" key="9">
    <source>
        <dbReference type="PROSITE" id="PS51779"/>
    </source>
</evidence>
<protein>
    <recommendedName>
        <fullName evidence="8">Cell division protein DivIB</fullName>
    </recommendedName>
</protein>
<dbReference type="GO" id="GO:0005886">
    <property type="term" value="C:plasma membrane"/>
    <property type="evidence" value="ECO:0007669"/>
    <property type="project" value="UniProtKB-SubCell"/>
</dbReference>
<name>A0A2U3AQJ1_9BACL</name>
<keyword evidence="7 8" id="KW-0131">Cell cycle</keyword>
<evidence type="ECO:0000313" key="11">
    <source>
        <dbReference type="Proteomes" id="UP000245938"/>
    </source>
</evidence>
<dbReference type="PANTHER" id="PTHR37820:SF1">
    <property type="entry name" value="CELL DIVISION PROTEIN FTSQ"/>
    <property type="match status" value="1"/>
</dbReference>
<dbReference type="InterPro" id="IPR013685">
    <property type="entry name" value="POTRA_FtsQ_type"/>
</dbReference>
<dbReference type="OrthoDB" id="1819027at2"/>
<dbReference type="PROSITE" id="PS51779">
    <property type="entry name" value="POTRA"/>
    <property type="match status" value="1"/>
</dbReference>
<evidence type="ECO:0000256" key="7">
    <source>
        <dbReference type="ARBA" id="ARBA00023306"/>
    </source>
</evidence>
<dbReference type="HAMAP" id="MF_00912">
    <property type="entry name" value="DivIB"/>
    <property type="match status" value="1"/>
</dbReference>
<dbReference type="InterPro" id="IPR005548">
    <property type="entry name" value="Cell_div_FtsQ/DivIB_C"/>
</dbReference>
<evidence type="ECO:0000256" key="3">
    <source>
        <dbReference type="ARBA" id="ARBA00022618"/>
    </source>
</evidence>
<evidence type="ECO:0000313" key="10">
    <source>
        <dbReference type="EMBL" id="PWI26818.1"/>
    </source>
</evidence>
<dbReference type="InterPro" id="IPR050487">
    <property type="entry name" value="FtsQ_DivIB"/>
</dbReference>
<gene>
    <name evidence="8" type="primary">divIB</name>
    <name evidence="10" type="ORF">DEX24_00535</name>
</gene>
<comment type="similarity">
    <text evidence="8">Belongs to the FtsQ/DivIB family. DivIB subfamily.</text>
</comment>
<evidence type="ECO:0000256" key="8">
    <source>
        <dbReference type="HAMAP-Rule" id="MF_00912"/>
    </source>
</evidence>
<dbReference type="InterPro" id="IPR026580">
    <property type="entry name" value="DivIB"/>
</dbReference>
<dbReference type="RefSeq" id="WP_109304441.1">
    <property type="nucleotide sequence ID" value="NZ_BJUF01000001.1"/>
</dbReference>
<keyword evidence="6 8" id="KW-0472">Membrane</keyword>
<keyword evidence="4 8" id="KW-0812">Transmembrane</keyword>
<dbReference type="GO" id="GO:0032153">
    <property type="term" value="C:cell division site"/>
    <property type="evidence" value="ECO:0007669"/>
    <property type="project" value="UniProtKB-UniRule"/>
</dbReference>
<organism evidence="10 11">
    <name type="scientific">Kurthia sibirica</name>
    <dbReference type="NCBI Taxonomy" id="202750"/>
    <lineage>
        <taxon>Bacteria</taxon>
        <taxon>Bacillati</taxon>
        <taxon>Bacillota</taxon>
        <taxon>Bacilli</taxon>
        <taxon>Bacillales</taxon>
        <taxon>Caryophanaceae</taxon>
        <taxon>Kurthia</taxon>
    </lineage>
</organism>
<sequence>MHKIIDIEERIPALKQRRKKRKNIRFFFLLFILALALLTLLYFQLPISHIKTIHVEGDKIQTKEFYIKHSGITEGDSLWSFDNKRVITSLENEATVKKATVHRSWLNSVDIKLVENRQVALIKDENRYNYVLENGETLLLNEPPTQFNLPILLNMSDGKVRKQLILQLQKLDPELVQLISQIESTPSAANNQSIRLYMNDGFEVRANYSNLASRLQYYPSIISQLNKEKKGVINLEIGGYYNSYKLEYK</sequence>
<feature type="transmembrane region" description="Helical" evidence="8">
    <location>
        <begin position="24"/>
        <end position="43"/>
    </location>
</feature>
<reference evidence="10 11" key="1">
    <citation type="submission" date="2018-05" db="EMBL/GenBank/DDBJ databases">
        <title>Kurthia sibirica genome sequence.</title>
        <authorList>
            <person name="Maclea K.S."/>
            <person name="Goen A.E."/>
        </authorList>
    </citation>
    <scope>NUCLEOTIDE SEQUENCE [LARGE SCALE GENOMIC DNA]</scope>
    <source>
        <strain evidence="10 11">ATCC 49154</strain>
    </source>
</reference>
<feature type="domain" description="POTRA" evidence="9">
    <location>
        <begin position="48"/>
        <end position="116"/>
    </location>
</feature>
<keyword evidence="3 8" id="KW-0132">Cell division</keyword>
<evidence type="ECO:0000256" key="6">
    <source>
        <dbReference type="ARBA" id="ARBA00023136"/>
    </source>
</evidence>
<evidence type="ECO:0000256" key="1">
    <source>
        <dbReference type="ARBA" id="ARBA00004370"/>
    </source>
</evidence>
<dbReference type="Pfam" id="PF03799">
    <property type="entry name" value="FtsQ_DivIB_C"/>
    <property type="match status" value="1"/>
</dbReference>